<evidence type="ECO:0000313" key="1">
    <source>
        <dbReference type="EMBL" id="GFO44977.1"/>
    </source>
</evidence>
<sequence length="113" mass="12575">MSTQTNPQAVYDISLPSKQPENLSSGAVHVGCQNVGANPHRNYHGWSHSANPHRKTIMDGRFSHEDYITADFATRAECDRPHIILAVSRSVQRSDLDRGHTNPVIMKTLLCVI</sequence>
<dbReference type="AlphaFoldDB" id="A0AAV4DLQ9"/>
<gene>
    <name evidence="1" type="ORF">PoB_007148200</name>
</gene>
<name>A0AAV4DLQ9_9GAST</name>
<keyword evidence="2" id="KW-1185">Reference proteome</keyword>
<proteinExistence type="predicted"/>
<evidence type="ECO:0000313" key="2">
    <source>
        <dbReference type="Proteomes" id="UP000735302"/>
    </source>
</evidence>
<dbReference type="Proteomes" id="UP000735302">
    <property type="component" value="Unassembled WGS sequence"/>
</dbReference>
<comment type="caution">
    <text evidence="1">The sequence shown here is derived from an EMBL/GenBank/DDBJ whole genome shotgun (WGS) entry which is preliminary data.</text>
</comment>
<reference evidence="1 2" key="1">
    <citation type="journal article" date="2021" name="Elife">
        <title>Chloroplast acquisition without the gene transfer in kleptoplastic sea slugs, Plakobranchus ocellatus.</title>
        <authorList>
            <person name="Maeda T."/>
            <person name="Takahashi S."/>
            <person name="Yoshida T."/>
            <person name="Shimamura S."/>
            <person name="Takaki Y."/>
            <person name="Nagai Y."/>
            <person name="Toyoda A."/>
            <person name="Suzuki Y."/>
            <person name="Arimoto A."/>
            <person name="Ishii H."/>
            <person name="Satoh N."/>
            <person name="Nishiyama T."/>
            <person name="Hasebe M."/>
            <person name="Maruyama T."/>
            <person name="Minagawa J."/>
            <person name="Obokata J."/>
            <person name="Shigenobu S."/>
        </authorList>
    </citation>
    <scope>NUCLEOTIDE SEQUENCE [LARGE SCALE GENOMIC DNA]</scope>
</reference>
<accession>A0AAV4DLQ9</accession>
<dbReference type="EMBL" id="BLXT01007988">
    <property type="protein sequence ID" value="GFO44977.1"/>
    <property type="molecule type" value="Genomic_DNA"/>
</dbReference>
<organism evidence="1 2">
    <name type="scientific">Plakobranchus ocellatus</name>
    <dbReference type="NCBI Taxonomy" id="259542"/>
    <lineage>
        <taxon>Eukaryota</taxon>
        <taxon>Metazoa</taxon>
        <taxon>Spiralia</taxon>
        <taxon>Lophotrochozoa</taxon>
        <taxon>Mollusca</taxon>
        <taxon>Gastropoda</taxon>
        <taxon>Heterobranchia</taxon>
        <taxon>Euthyneura</taxon>
        <taxon>Panpulmonata</taxon>
        <taxon>Sacoglossa</taxon>
        <taxon>Placobranchoidea</taxon>
        <taxon>Plakobranchidae</taxon>
        <taxon>Plakobranchus</taxon>
    </lineage>
</organism>
<protein>
    <submittedName>
        <fullName evidence="1">Uncharacterized protein</fullName>
    </submittedName>
</protein>